<evidence type="ECO:0000313" key="4">
    <source>
        <dbReference type="Proteomes" id="UP000093894"/>
    </source>
</evidence>
<dbReference type="SUPFAM" id="SSF56801">
    <property type="entry name" value="Acetyl-CoA synthetase-like"/>
    <property type="match status" value="1"/>
</dbReference>
<dbReference type="Gene3D" id="3.40.50.12780">
    <property type="entry name" value="N-terminal domain of ligase-like"/>
    <property type="match status" value="1"/>
</dbReference>
<dbReference type="Pfam" id="PF13193">
    <property type="entry name" value="AMP-binding_C"/>
    <property type="match status" value="1"/>
</dbReference>
<dbReference type="PANTHER" id="PTHR43767:SF1">
    <property type="entry name" value="NONRIBOSOMAL PEPTIDE SYNTHASE PES1 (EUROFUNG)-RELATED"/>
    <property type="match status" value="1"/>
</dbReference>
<dbReference type="GO" id="GO:0016878">
    <property type="term" value="F:acid-thiol ligase activity"/>
    <property type="evidence" value="ECO:0007669"/>
    <property type="project" value="UniProtKB-ARBA"/>
</dbReference>
<reference evidence="3 4" key="1">
    <citation type="submission" date="2016-06" db="EMBL/GenBank/DDBJ databases">
        <authorList>
            <person name="Sutton G."/>
            <person name="Brinkac L."/>
            <person name="Sanka R."/>
            <person name="Adams M."/>
            <person name="Lau E."/>
            <person name="Garcia-Basteiro A."/>
            <person name="Lopez-Varela E."/>
            <person name="Palencia S."/>
        </authorList>
    </citation>
    <scope>NUCLEOTIDE SEQUENCE [LARGE SCALE GENOMIC DNA]</scope>
    <source>
        <strain evidence="3 4">1164983.0</strain>
    </source>
</reference>
<evidence type="ECO:0000259" key="1">
    <source>
        <dbReference type="Pfam" id="PF00501"/>
    </source>
</evidence>
<dbReference type="Proteomes" id="UP000093894">
    <property type="component" value="Unassembled WGS sequence"/>
</dbReference>
<dbReference type="Pfam" id="PF00501">
    <property type="entry name" value="AMP-binding"/>
    <property type="match status" value="1"/>
</dbReference>
<dbReference type="Gene3D" id="3.30.300.30">
    <property type="match status" value="1"/>
</dbReference>
<evidence type="ECO:0008006" key="5">
    <source>
        <dbReference type="Google" id="ProtNLM"/>
    </source>
</evidence>
<accession>A0A853M3C0</accession>
<dbReference type="InterPro" id="IPR050237">
    <property type="entry name" value="ATP-dep_AMP-bd_enzyme"/>
</dbReference>
<dbReference type="PANTHER" id="PTHR43767">
    <property type="entry name" value="LONG-CHAIN-FATTY-ACID--COA LIGASE"/>
    <property type="match status" value="1"/>
</dbReference>
<dbReference type="InterPro" id="IPR045851">
    <property type="entry name" value="AMP-bd_C_sf"/>
</dbReference>
<dbReference type="PROSITE" id="PS00455">
    <property type="entry name" value="AMP_BINDING"/>
    <property type="match status" value="1"/>
</dbReference>
<gene>
    <name evidence="3" type="ORF">A5628_06850</name>
</gene>
<proteinExistence type="predicted"/>
<evidence type="ECO:0000259" key="2">
    <source>
        <dbReference type="Pfam" id="PF13193"/>
    </source>
</evidence>
<sequence>MQSFAQTYDRTLRLASALEMLDARPQTRVAILASNGPWYFELHFAAAEAGFVGVPVNARFTLSEQHRYLGRVNPEILLVTTEYAARGRELQTLVPSIHHLIGIGAGHGLPLDYELLLAKADPNEHPLRDVDELAMISATSGTSGQPKAVEHTQRTTASAYGPLIERFEINEDSHFVTGLAMYFATAYAGWTASFIAGAKHTIMPTYSPRGWVELVQETGATHGFLGPTPVYMIMDAGIDLDLLSGLRYLSMGGSLCDPSRLCALTKALGERVAIQLSMTELGAGTVLLGREYLDADGTLNPRHRSAGRPLAGLDVRVVDDRGERSAAGAEGELELRGPMVSPGYLSDEAANREARDGEWFRTGDVARIDEDGFVYIVDRKKDLIVSGGINIAPSEIEQVLMAHPAVAAAGVCGVSDPTYGEAVHAAVILRDGADLRGDDLMAWCRDHLASVKKPRAIVVVDELPVSSTGKLLRRQLRAQFDSQ</sequence>
<dbReference type="AlphaFoldDB" id="A0A853M3C0"/>
<feature type="domain" description="AMP-dependent synthetase/ligase" evidence="1">
    <location>
        <begin position="3"/>
        <end position="345"/>
    </location>
</feature>
<dbReference type="EMBL" id="LZLG01000066">
    <property type="protein sequence ID" value="OBJ60765.1"/>
    <property type="molecule type" value="Genomic_DNA"/>
</dbReference>
<name>A0A853M3C0_9MYCO</name>
<organism evidence="3 4">
    <name type="scientific">Mycobacterium colombiense</name>
    <dbReference type="NCBI Taxonomy" id="339268"/>
    <lineage>
        <taxon>Bacteria</taxon>
        <taxon>Bacillati</taxon>
        <taxon>Actinomycetota</taxon>
        <taxon>Actinomycetes</taxon>
        <taxon>Mycobacteriales</taxon>
        <taxon>Mycobacteriaceae</taxon>
        <taxon>Mycobacterium</taxon>
        <taxon>Mycobacterium avium complex (MAC)</taxon>
    </lineage>
</organism>
<evidence type="ECO:0000313" key="3">
    <source>
        <dbReference type="EMBL" id="OBJ60765.1"/>
    </source>
</evidence>
<dbReference type="InterPro" id="IPR020845">
    <property type="entry name" value="AMP-binding_CS"/>
</dbReference>
<dbReference type="InterPro" id="IPR042099">
    <property type="entry name" value="ANL_N_sf"/>
</dbReference>
<protein>
    <recommendedName>
        <fullName evidence="5">Long-chain fatty acid--CoA ligase</fullName>
    </recommendedName>
</protein>
<dbReference type="InterPro" id="IPR025110">
    <property type="entry name" value="AMP-bd_C"/>
</dbReference>
<feature type="domain" description="AMP-binding enzyme C-terminal" evidence="2">
    <location>
        <begin position="395"/>
        <end position="470"/>
    </location>
</feature>
<comment type="caution">
    <text evidence="3">The sequence shown here is derived from an EMBL/GenBank/DDBJ whole genome shotgun (WGS) entry which is preliminary data.</text>
</comment>
<dbReference type="InterPro" id="IPR000873">
    <property type="entry name" value="AMP-dep_synth/lig_dom"/>
</dbReference>